<dbReference type="PANTHER" id="PTHR33393">
    <property type="entry name" value="POLYGLUTAMINE SYNTHESIS ACCESSORY PROTEIN RV0574C-RELATED"/>
    <property type="match status" value="1"/>
</dbReference>
<name>A0A6N7XEW6_9FIRM</name>
<keyword evidence="4" id="KW-1185">Reference proteome</keyword>
<dbReference type="RefSeq" id="WP_154438952.1">
    <property type="nucleotide sequence ID" value="NZ_JAHLPJ010000001.1"/>
</dbReference>
<dbReference type="InterPro" id="IPR019079">
    <property type="entry name" value="Capsule_synth_CapA"/>
</dbReference>
<gene>
    <name evidence="3" type="ORF">FYJ83_03485</name>
</gene>
<comment type="caution">
    <text evidence="3">The sequence shown here is derived from an EMBL/GenBank/DDBJ whole genome shotgun (WGS) entry which is preliminary data.</text>
</comment>
<evidence type="ECO:0000313" key="3">
    <source>
        <dbReference type="EMBL" id="MSU00529.1"/>
    </source>
</evidence>
<reference evidence="3 4" key="1">
    <citation type="submission" date="2019-09" db="EMBL/GenBank/DDBJ databases">
        <title>In-depth cultivation of the pig gut microbiome towards novel bacterial diversity and tailored functional studies.</title>
        <authorList>
            <person name="Wylensek D."/>
            <person name="Hitch T.C.A."/>
            <person name="Clavel T."/>
        </authorList>
    </citation>
    <scope>NUCLEOTIDE SEQUENCE [LARGE SCALE GENOMIC DNA]</scope>
    <source>
        <strain evidence="3 4">WCA3-693-APC-4?</strain>
    </source>
</reference>
<dbReference type="EMBL" id="VUNQ01000004">
    <property type="protein sequence ID" value="MSU00529.1"/>
    <property type="molecule type" value="Genomic_DNA"/>
</dbReference>
<dbReference type="Proteomes" id="UP000469523">
    <property type="component" value="Unassembled WGS sequence"/>
</dbReference>
<organism evidence="3 4">
    <name type="scientific">Tissierella pigra</name>
    <dbReference type="NCBI Taxonomy" id="2607614"/>
    <lineage>
        <taxon>Bacteria</taxon>
        <taxon>Bacillati</taxon>
        <taxon>Bacillota</taxon>
        <taxon>Tissierellia</taxon>
        <taxon>Tissierellales</taxon>
        <taxon>Tissierellaceae</taxon>
        <taxon>Tissierella</taxon>
    </lineage>
</organism>
<evidence type="ECO:0000256" key="1">
    <source>
        <dbReference type="ARBA" id="ARBA00005662"/>
    </source>
</evidence>
<protein>
    <submittedName>
        <fullName evidence="3">CapA family protein</fullName>
    </submittedName>
</protein>
<dbReference type="AlphaFoldDB" id="A0A6N7XEW6"/>
<evidence type="ECO:0000259" key="2">
    <source>
        <dbReference type="SMART" id="SM00854"/>
    </source>
</evidence>
<accession>A0A6N7XEW6</accession>
<sequence>MKKRFYLLMAIVGIFLGLFSVKVVEVLGDKNYTMIQVRENAGEEIIKETPIDVEKVVGFTEETEEFQNLSISLIGDILMDGSVKTYINKNGFNYPWDNVREYFQNDDITIGNLETSITNKGTKWPNKQFNFRSNPKNIKAMEEAGVDIVSLSNNHSLDYGYDGLIDTLKHIDNSKIKRVGAGYNKKDAIKGTIVERNGITVGVLGFSRVVPDVKWYASGKRAGLVGAYDPHVQEVLDRVKEMKEEVDILVLAIHWGVERSDTPRKQEMDLAKKLVDSGVDIVMGHHPHVLQGIEIYKGKPIFYSLGNFVFGTSSELTSNTMIAQVNLVEKNIDNIKIIPCEIVHGRPVPLHKEKRIAKINYLYKISKNFGTNIDENGLIKIVKE</sequence>
<feature type="domain" description="Capsule synthesis protein CapA" evidence="2">
    <location>
        <begin position="70"/>
        <end position="312"/>
    </location>
</feature>
<comment type="similarity">
    <text evidence="1">Belongs to the CapA family.</text>
</comment>
<dbReference type="SUPFAM" id="SSF56300">
    <property type="entry name" value="Metallo-dependent phosphatases"/>
    <property type="match status" value="1"/>
</dbReference>
<dbReference type="PANTHER" id="PTHR33393:SF11">
    <property type="entry name" value="POLYGLUTAMINE SYNTHESIS ACCESSORY PROTEIN RV0574C-RELATED"/>
    <property type="match status" value="1"/>
</dbReference>
<proteinExistence type="inferred from homology"/>
<dbReference type="Gene3D" id="3.60.21.10">
    <property type="match status" value="1"/>
</dbReference>
<dbReference type="InterPro" id="IPR029052">
    <property type="entry name" value="Metallo-depent_PP-like"/>
</dbReference>
<dbReference type="CDD" id="cd07381">
    <property type="entry name" value="MPP_CapA"/>
    <property type="match status" value="1"/>
</dbReference>
<dbReference type="InterPro" id="IPR052169">
    <property type="entry name" value="CW_Biosynth-Accessory"/>
</dbReference>
<dbReference type="Pfam" id="PF09587">
    <property type="entry name" value="PGA_cap"/>
    <property type="match status" value="1"/>
</dbReference>
<evidence type="ECO:0000313" key="4">
    <source>
        <dbReference type="Proteomes" id="UP000469523"/>
    </source>
</evidence>
<dbReference type="SMART" id="SM00854">
    <property type="entry name" value="PGA_cap"/>
    <property type="match status" value="1"/>
</dbReference>